<dbReference type="GO" id="GO:0046983">
    <property type="term" value="F:protein dimerization activity"/>
    <property type="evidence" value="ECO:0007669"/>
    <property type="project" value="InterPro"/>
</dbReference>
<dbReference type="SUPFAM" id="SSF55257">
    <property type="entry name" value="RBP11-like subunits of RNA polymerase"/>
    <property type="match status" value="1"/>
</dbReference>
<sequence length="137" mass="15336">MASFHPRDAFILHQEHIQRMNEGDEVDTSEEQKVHIDLQRVTDSESTAVVTFSHEDHTLGNPLRHVLMQNVAVTSAGYAIPHPLEPKMLLHVQASDYAVEAVAHGLERLAEICDDTISSFDKCMVAQHRMAVSARPE</sequence>
<evidence type="ECO:0000256" key="2">
    <source>
        <dbReference type="ARBA" id="ARBA00022478"/>
    </source>
</evidence>
<dbReference type="eggNOG" id="KOG3438">
    <property type="taxonomic scope" value="Eukaryota"/>
</dbReference>
<evidence type="ECO:0000313" key="7">
    <source>
        <dbReference type="EMBL" id="AIN99851.1"/>
    </source>
</evidence>
<keyword evidence="2" id="KW-0240">DNA-directed RNA polymerase</keyword>
<gene>
    <name evidence="7" type="ORF">LPMP_282180</name>
</gene>
<dbReference type="HAMAP" id="MF_00261">
    <property type="entry name" value="RNApol_arch_Rpo11"/>
    <property type="match status" value="1"/>
</dbReference>
<dbReference type="EC" id="2.7.7.6" evidence="7"/>
<dbReference type="InterPro" id="IPR009025">
    <property type="entry name" value="RBP11-like_dimer"/>
</dbReference>
<dbReference type="PROSITE" id="PS01154">
    <property type="entry name" value="RNA_POL_L_13KD"/>
    <property type="match status" value="1"/>
</dbReference>
<dbReference type="InterPro" id="IPR036603">
    <property type="entry name" value="RBP11-like"/>
</dbReference>
<evidence type="ECO:0000256" key="1">
    <source>
        <dbReference type="ARBA" id="ARBA00004123"/>
    </source>
</evidence>
<protein>
    <submittedName>
        <fullName evidence="7">DNA-directed RNA polymerase-like protein</fullName>
        <ecNumber evidence="7">2.7.7.6</ecNumber>
    </submittedName>
</protein>
<evidence type="ECO:0000256" key="3">
    <source>
        <dbReference type="ARBA" id="ARBA00023163"/>
    </source>
</evidence>
<dbReference type="InterPro" id="IPR022905">
    <property type="entry name" value="Rpo11-like"/>
</dbReference>
<dbReference type="GO" id="GO:0006383">
    <property type="term" value="P:transcription by RNA polymerase III"/>
    <property type="evidence" value="ECO:0007669"/>
    <property type="project" value="TreeGrafter"/>
</dbReference>
<dbReference type="AlphaFoldDB" id="A0A088SDM2"/>
<evidence type="ECO:0000313" key="8">
    <source>
        <dbReference type="Proteomes" id="UP000063063"/>
    </source>
</evidence>
<dbReference type="VEuPathDB" id="TriTrypDB:LPAL13_280028100"/>
<dbReference type="GeneID" id="22576663"/>
<keyword evidence="7" id="KW-0808">Transferase</keyword>
<evidence type="ECO:0000256" key="4">
    <source>
        <dbReference type="ARBA" id="ARBA00023242"/>
    </source>
</evidence>
<keyword evidence="4" id="KW-0539">Nucleus</keyword>
<dbReference type="GO" id="GO:0003899">
    <property type="term" value="F:DNA-directed RNA polymerase activity"/>
    <property type="evidence" value="ECO:0007669"/>
    <property type="project" value="UniProtKB-EC"/>
</dbReference>
<dbReference type="PANTHER" id="PTHR13946:SF28">
    <property type="entry name" value="DNA-DIRECTED RNA POLYMERASES I AND III SUBUNIT RPAC2"/>
    <property type="match status" value="1"/>
</dbReference>
<dbReference type="GO" id="GO:0003677">
    <property type="term" value="F:DNA binding"/>
    <property type="evidence" value="ECO:0007669"/>
    <property type="project" value="InterPro"/>
</dbReference>
<comment type="similarity">
    <text evidence="5">Belongs to the archaeal Rpo11/eukaryotic RPB11/RPC19 RNA polymerase subunit family.</text>
</comment>
<evidence type="ECO:0000256" key="5">
    <source>
        <dbReference type="ARBA" id="ARBA00025751"/>
    </source>
</evidence>
<evidence type="ECO:0000259" key="6">
    <source>
        <dbReference type="Pfam" id="PF13656"/>
    </source>
</evidence>
<feature type="domain" description="DNA-directed RNA polymerase RBP11-like dimerisation" evidence="6">
    <location>
        <begin position="48"/>
        <end position="117"/>
    </location>
</feature>
<dbReference type="Gene3D" id="3.30.1360.10">
    <property type="entry name" value="RNA polymerase, RBP11-like subunit"/>
    <property type="match status" value="1"/>
</dbReference>
<dbReference type="InterPro" id="IPR033898">
    <property type="entry name" value="RNAP_AC19"/>
</dbReference>
<accession>A0A088SDM2</accession>
<dbReference type="Proteomes" id="UP000063063">
    <property type="component" value="Chromosome 28"/>
</dbReference>
<dbReference type="VEuPathDB" id="TriTrypDB:LPMP_282180"/>
<dbReference type="FunFam" id="3.30.1360.10:FF:000019">
    <property type="entry name" value="DNA-directed RNA polymerase-like protein"/>
    <property type="match status" value="1"/>
</dbReference>
<dbReference type="InterPro" id="IPR008193">
    <property type="entry name" value="RNA_pol_Rpb11_13-16kDa_CS"/>
</dbReference>
<dbReference type="GO" id="GO:0005736">
    <property type="term" value="C:RNA polymerase I complex"/>
    <property type="evidence" value="ECO:0007669"/>
    <property type="project" value="TreeGrafter"/>
</dbReference>
<keyword evidence="3" id="KW-0804">Transcription</keyword>
<dbReference type="EMBL" id="CP009397">
    <property type="protein sequence ID" value="AIN99851.1"/>
    <property type="molecule type" value="Genomic_DNA"/>
</dbReference>
<dbReference type="OrthoDB" id="510325at2759"/>
<dbReference type="KEGG" id="lpan:LPMP_282180"/>
<dbReference type="GO" id="GO:0006362">
    <property type="term" value="P:transcription elongation by RNA polymerase I"/>
    <property type="evidence" value="ECO:0007669"/>
    <property type="project" value="TreeGrafter"/>
</dbReference>
<comment type="subcellular location">
    <subcellularLocation>
        <location evidence="1">Nucleus</location>
    </subcellularLocation>
</comment>
<organism evidence="7 8">
    <name type="scientific">Leishmania panamensis</name>
    <dbReference type="NCBI Taxonomy" id="5679"/>
    <lineage>
        <taxon>Eukaryota</taxon>
        <taxon>Discoba</taxon>
        <taxon>Euglenozoa</taxon>
        <taxon>Kinetoplastea</taxon>
        <taxon>Metakinetoplastina</taxon>
        <taxon>Trypanosomatida</taxon>
        <taxon>Trypanosomatidae</taxon>
        <taxon>Leishmaniinae</taxon>
        <taxon>Leishmania</taxon>
        <taxon>Leishmania guyanensis species complex</taxon>
    </lineage>
</organism>
<reference evidence="7 8" key="1">
    <citation type="journal article" date="2015" name="Sci. Rep.">
        <title>The genome of Leishmania panamensis: insights into genomics of the L. (Viannia) subgenus.</title>
        <authorList>
            <person name="Llanes A."/>
            <person name="Restrepo C.M."/>
            <person name="Vecchio G.D."/>
            <person name="Anguizola F.J."/>
            <person name="Lleonart R."/>
        </authorList>
    </citation>
    <scope>NUCLEOTIDE SEQUENCE [LARGE SCALE GENOMIC DNA]</scope>
    <source>
        <strain evidence="7 8">MHOM/PA/94/PSC-1</strain>
    </source>
</reference>
<name>A0A088SDM2_LEIPA</name>
<proteinExistence type="inferred from homology"/>
<keyword evidence="8" id="KW-1185">Reference proteome</keyword>
<dbReference type="Pfam" id="PF13656">
    <property type="entry name" value="RNA_pol_L_2"/>
    <property type="match status" value="1"/>
</dbReference>
<dbReference type="GO" id="GO:0005666">
    <property type="term" value="C:RNA polymerase III complex"/>
    <property type="evidence" value="ECO:0007669"/>
    <property type="project" value="TreeGrafter"/>
</dbReference>
<dbReference type="CDD" id="cd07029">
    <property type="entry name" value="RNAP_I_III_AC19"/>
    <property type="match status" value="1"/>
</dbReference>
<dbReference type="PANTHER" id="PTHR13946">
    <property type="entry name" value="DNA-DIRECTED RNA POLYMERASE I,II,III"/>
    <property type="match status" value="1"/>
</dbReference>
<dbReference type="RefSeq" id="XP_010700558.1">
    <property type="nucleotide sequence ID" value="XM_010702256.1"/>
</dbReference>
<keyword evidence="7" id="KW-0548">Nucleotidyltransferase</keyword>